<evidence type="ECO:0000313" key="2">
    <source>
        <dbReference type="EMBL" id="HFN00267.1"/>
    </source>
</evidence>
<dbReference type="GO" id="GO:0006793">
    <property type="term" value="P:phosphorus metabolic process"/>
    <property type="evidence" value="ECO:0007669"/>
    <property type="project" value="UniProtKB-ARBA"/>
</dbReference>
<dbReference type="NCBIfam" id="NF038319">
    <property type="entry name" value="DISARM_DrmC_I"/>
    <property type="match status" value="1"/>
</dbReference>
<comment type="caution">
    <text evidence="2">The sequence shown here is derived from an EMBL/GenBank/DDBJ whole genome shotgun (WGS) entry which is preliminary data.</text>
</comment>
<dbReference type="Gene3D" id="3.30.870.10">
    <property type="entry name" value="Endonuclease Chain A"/>
    <property type="match status" value="1"/>
</dbReference>
<dbReference type="InterPro" id="IPR025202">
    <property type="entry name" value="PLD-like_dom"/>
</dbReference>
<organism evidence="2">
    <name type="scientific">Oscillatoriales cyanobacterium SpSt-418</name>
    <dbReference type="NCBI Taxonomy" id="2282169"/>
    <lineage>
        <taxon>Bacteria</taxon>
        <taxon>Bacillati</taxon>
        <taxon>Cyanobacteriota</taxon>
        <taxon>Cyanophyceae</taxon>
        <taxon>Oscillatoriophycideae</taxon>
        <taxon>Oscillatoriales</taxon>
    </lineage>
</organism>
<dbReference type="SUPFAM" id="SSF56024">
    <property type="entry name" value="Phospholipase D/nuclease"/>
    <property type="match status" value="1"/>
</dbReference>
<accession>A0A7C3KGJ0</accession>
<dbReference type="PANTHER" id="PTHR21248:SF22">
    <property type="entry name" value="PHOSPHOLIPASE D"/>
    <property type="match status" value="1"/>
</dbReference>
<reference evidence="2" key="1">
    <citation type="journal article" date="2020" name="mSystems">
        <title>Genome- and Community-Level Interaction Insights into Carbon Utilization and Element Cycling Functions of Hydrothermarchaeota in Hydrothermal Sediment.</title>
        <authorList>
            <person name="Zhou Z."/>
            <person name="Liu Y."/>
            <person name="Xu W."/>
            <person name="Pan J."/>
            <person name="Luo Z.H."/>
            <person name="Li M."/>
        </authorList>
    </citation>
    <scope>NUCLEOTIDE SEQUENCE [LARGE SCALE GENOMIC DNA]</scope>
    <source>
        <strain evidence="2">SpSt-418</strain>
    </source>
</reference>
<dbReference type="Pfam" id="PF13091">
    <property type="entry name" value="PLDc_2"/>
    <property type="match status" value="1"/>
</dbReference>
<feature type="domain" description="Phospholipase D-like" evidence="1">
    <location>
        <begin position="121"/>
        <end position="260"/>
    </location>
</feature>
<dbReference type="AlphaFoldDB" id="A0A7C3KGJ0"/>
<dbReference type="PANTHER" id="PTHR21248">
    <property type="entry name" value="CARDIOLIPIN SYNTHASE"/>
    <property type="match status" value="1"/>
</dbReference>
<proteinExistence type="predicted"/>
<dbReference type="CDD" id="cd09132">
    <property type="entry name" value="PLDc_unchar4"/>
    <property type="match status" value="1"/>
</dbReference>
<evidence type="ECO:0000259" key="1">
    <source>
        <dbReference type="Pfam" id="PF13091"/>
    </source>
</evidence>
<dbReference type="EMBL" id="DSRU01000313">
    <property type="protein sequence ID" value="HFN00267.1"/>
    <property type="molecule type" value="Genomic_DNA"/>
</dbReference>
<name>A0A7C3KGJ0_9CYAN</name>
<gene>
    <name evidence="2" type="ORF">ENR64_21490</name>
</gene>
<sequence>MESHPVNSKLLSSIHRVAKELPPIALNSLADFLEESAGSYSEALKARVLSQLPNLNFRRAVLELLEDWHQASTNLDSQSIALALRSAAYAIASAHSALSAEIVWTGPDVSNIPVRKTEQVLKQLIQEAQRELTIVSFAVYKVPDIAEALIVAMDRGVHLRIIAETSEVGEGKVPFGVVAGLGAEVAQRSEVFIWEKSKRPKGKDGKHGSLHMKCAIADGNNLLISSANLTEYALTLNMEMGLLIHSQSLASCVSNHIDQLIHQNVFSLLR</sequence>
<protein>
    <recommendedName>
        <fullName evidence="1">Phospholipase D-like domain-containing protein</fullName>
    </recommendedName>
</protein>
<dbReference type="InterPro" id="IPR047955">
    <property type="entry name" value="DrmC-like"/>
</dbReference>